<organism evidence="2 3">
    <name type="scientific">Zizania palustris</name>
    <name type="common">Northern wild rice</name>
    <dbReference type="NCBI Taxonomy" id="103762"/>
    <lineage>
        <taxon>Eukaryota</taxon>
        <taxon>Viridiplantae</taxon>
        <taxon>Streptophyta</taxon>
        <taxon>Embryophyta</taxon>
        <taxon>Tracheophyta</taxon>
        <taxon>Spermatophyta</taxon>
        <taxon>Magnoliopsida</taxon>
        <taxon>Liliopsida</taxon>
        <taxon>Poales</taxon>
        <taxon>Poaceae</taxon>
        <taxon>BOP clade</taxon>
        <taxon>Oryzoideae</taxon>
        <taxon>Oryzeae</taxon>
        <taxon>Zizaniinae</taxon>
        <taxon>Zizania</taxon>
    </lineage>
</organism>
<gene>
    <name evidence="2" type="ORF">GUJ93_ZPchr0002g23810</name>
</gene>
<evidence type="ECO:0000313" key="3">
    <source>
        <dbReference type="Proteomes" id="UP000729402"/>
    </source>
</evidence>
<accession>A0A8J5RVI3</accession>
<feature type="region of interest" description="Disordered" evidence="1">
    <location>
        <begin position="1"/>
        <end position="35"/>
    </location>
</feature>
<feature type="non-terminal residue" evidence="2">
    <location>
        <position position="1"/>
    </location>
</feature>
<evidence type="ECO:0000256" key="1">
    <source>
        <dbReference type="SAM" id="MobiDB-lite"/>
    </source>
</evidence>
<keyword evidence="3" id="KW-1185">Reference proteome</keyword>
<reference evidence="2" key="2">
    <citation type="submission" date="2021-02" db="EMBL/GenBank/DDBJ databases">
        <authorList>
            <person name="Kimball J.A."/>
            <person name="Haas M.W."/>
            <person name="Macchietto M."/>
            <person name="Kono T."/>
            <person name="Duquette J."/>
            <person name="Shao M."/>
        </authorList>
    </citation>
    <scope>NUCLEOTIDE SEQUENCE</scope>
    <source>
        <tissue evidence="2">Fresh leaf tissue</tissue>
    </source>
</reference>
<evidence type="ECO:0000313" key="2">
    <source>
        <dbReference type="EMBL" id="KAG8060911.1"/>
    </source>
</evidence>
<feature type="compositionally biased region" description="Basic residues" evidence="1">
    <location>
        <begin position="1"/>
        <end position="11"/>
    </location>
</feature>
<reference evidence="2" key="1">
    <citation type="journal article" date="2021" name="bioRxiv">
        <title>Whole Genome Assembly and Annotation of Northern Wild Rice, Zizania palustris L., Supports a Whole Genome Duplication in the Zizania Genus.</title>
        <authorList>
            <person name="Haas M."/>
            <person name="Kono T."/>
            <person name="Macchietto M."/>
            <person name="Millas R."/>
            <person name="McGilp L."/>
            <person name="Shao M."/>
            <person name="Duquette J."/>
            <person name="Hirsch C.N."/>
            <person name="Kimball J."/>
        </authorList>
    </citation>
    <scope>NUCLEOTIDE SEQUENCE</scope>
    <source>
        <tissue evidence="2">Fresh leaf tissue</tissue>
    </source>
</reference>
<protein>
    <submittedName>
        <fullName evidence="2">Uncharacterized protein</fullName>
    </submittedName>
</protein>
<comment type="caution">
    <text evidence="2">The sequence shown here is derived from an EMBL/GenBank/DDBJ whole genome shotgun (WGS) entry which is preliminary data.</text>
</comment>
<dbReference type="AlphaFoldDB" id="A0A8J5RVI3"/>
<proteinExistence type="predicted"/>
<sequence>APRQAKHRQHAAARAVRPLPTLPHHVPSSPFGWTTMPPRSWSITRKFSCRLSLNKRMRTTRKIV</sequence>
<dbReference type="EMBL" id="JAAALK010000287">
    <property type="protein sequence ID" value="KAG8060911.1"/>
    <property type="molecule type" value="Genomic_DNA"/>
</dbReference>
<dbReference type="Proteomes" id="UP000729402">
    <property type="component" value="Unassembled WGS sequence"/>
</dbReference>
<name>A0A8J5RVI3_ZIZPA</name>